<sequence length="314" mass="35102">MKSMAEALDRTKTALGKVDFDCAVCMLDENHVVAVTRCKECAEYLCSSCTKVHKRLKATRLHTIVEMAGNQDEDVIQCFKHPEQPLQLYCETDKTLICIDCCTEDHSAHPCLKVQEVAKAEWKRLSELLDQVNTKTNMLDQQIQKAPGLRNSQIENLTTVLDAINDHRHSVTDKVNAHFDKLEADAKSKHDKTLKQIMKQQGVLELERDKTQNTALMMSSIKETSHPVVIINSLPDIQKRADDLETTKLCFDGNKIKTLKFQLGNIDTAALGHISSVNNPLLKSSPTNCEASKDKSSPVSSIGSTTHKTQQYAQ</sequence>
<evidence type="ECO:0000256" key="2">
    <source>
        <dbReference type="SAM" id="MobiDB-lite"/>
    </source>
</evidence>
<keyword evidence="1" id="KW-0863">Zinc-finger</keyword>
<dbReference type="SUPFAM" id="SSF57845">
    <property type="entry name" value="B-box zinc-binding domain"/>
    <property type="match status" value="1"/>
</dbReference>
<keyword evidence="1" id="KW-0862">Zinc</keyword>
<dbReference type="CDD" id="cd19757">
    <property type="entry name" value="Bbox1"/>
    <property type="match status" value="1"/>
</dbReference>
<dbReference type="Gene3D" id="3.30.160.60">
    <property type="entry name" value="Classic Zinc Finger"/>
    <property type="match status" value="1"/>
</dbReference>
<dbReference type="Pfam" id="PF00643">
    <property type="entry name" value="zf-B_box"/>
    <property type="match status" value="1"/>
</dbReference>
<dbReference type="Proteomes" id="UP000749559">
    <property type="component" value="Unassembled WGS sequence"/>
</dbReference>
<dbReference type="PROSITE" id="PS50119">
    <property type="entry name" value="ZF_BBOX"/>
    <property type="match status" value="1"/>
</dbReference>
<accession>A0A8S4NRB5</accession>
<keyword evidence="5" id="KW-1185">Reference proteome</keyword>
<dbReference type="AlphaFoldDB" id="A0A8S4NRB5"/>
<name>A0A8S4NRB5_OWEFU</name>
<evidence type="ECO:0000313" key="4">
    <source>
        <dbReference type="EMBL" id="CAH1783364.1"/>
    </source>
</evidence>
<dbReference type="InterPro" id="IPR000315">
    <property type="entry name" value="Znf_B-box"/>
</dbReference>
<evidence type="ECO:0000256" key="1">
    <source>
        <dbReference type="PROSITE-ProRule" id="PRU00024"/>
    </source>
</evidence>
<evidence type="ECO:0000313" key="5">
    <source>
        <dbReference type="Proteomes" id="UP000749559"/>
    </source>
</evidence>
<comment type="caution">
    <text evidence="4">The sequence shown here is derived from an EMBL/GenBank/DDBJ whole genome shotgun (WGS) entry which is preliminary data.</text>
</comment>
<dbReference type="PANTHER" id="PTHR25462:SF296">
    <property type="entry name" value="MEIOTIC P26, ISOFORM F"/>
    <property type="match status" value="1"/>
</dbReference>
<gene>
    <name evidence="4" type="ORF">OFUS_LOCUS9711</name>
</gene>
<keyword evidence="1" id="KW-0479">Metal-binding</keyword>
<proteinExistence type="predicted"/>
<protein>
    <recommendedName>
        <fullName evidence="3">B box-type domain-containing protein</fullName>
    </recommendedName>
</protein>
<reference evidence="4" key="1">
    <citation type="submission" date="2022-03" db="EMBL/GenBank/DDBJ databases">
        <authorList>
            <person name="Martin C."/>
        </authorList>
    </citation>
    <scope>NUCLEOTIDE SEQUENCE</scope>
</reference>
<feature type="compositionally biased region" description="Polar residues" evidence="2">
    <location>
        <begin position="281"/>
        <end position="290"/>
    </location>
</feature>
<feature type="region of interest" description="Disordered" evidence="2">
    <location>
        <begin position="281"/>
        <end position="314"/>
    </location>
</feature>
<dbReference type="OrthoDB" id="6263749at2759"/>
<feature type="compositionally biased region" description="Polar residues" evidence="2">
    <location>
        <begin position="297"/>
        <end position="314"/>
    </location>
</feature>
<dbReference type="CDD" id="cd19756">
    <property type="entry name" value="Bbox2"/>
    <property type="match status" value="1"/>
</dbReference>
<dbReference type="EMBL" id="CAIIXF020000005">
    <property type="protein sequence ID" value="CAH1783364.1"/>
    <property type="molecule type" value="Genomic_DNA"/>
</dbReference>
<dbReference type="InterPro" id="IPR047153">
    <property type="entry name" value="TRIM45/56/19-like"/>
</dbReference>
<dbReference type="PANTHER" id="PTHR25462">
    <property type="entry name" value="BONUS, ISOFORM C-RELATED"/>
    <property type="match status" value="1"/>
</dbReference>
<evidence type="ECO:0000259" key="3">
    <source>
        <dbReference type="PROSITE" id="PS50119"/>
    </source>
</evidence>
<organism evidence="4 5">
    <name type="scientific">Owenia fusiformis</name>
    <name type="common">Polychaete worm</name>
    <dbReference type="NCBI Taxonomy" id="6347"/>
    <lineage>
        <taxon>Eukaryota</taxon>
        <taxon>Metazoa</taxon>
        <taxon>Spiralia</taxon>
        <taxon>Lophotrochozoa</taxon>
        <taxon>Annelida</taxon>
        <taxon>Polychaeta</taxon>
        <taxon>Sedentaria</taxon>
        <taxon>Canalipalpata</taxon>
        <taxon>Sabellida</taxon>
        <taxon>Oweniida</taxon>
        <taxon>Oweniidae</taxon>
        <taxon>Owenia</taxon>
    </lineage>
</organism>
<dbReference type="GO" id="GO:0008270">
    <property type="term" value="F:zinc ion binding"/>
    <property type="evidence" value="ECO:0007669"/>
    <property type="project" value="UniProtKB-KW"/>
</dbReference>
<feature type="domain" description="B box-type" evidence="3">
    <location>
        <begin position="73"/>
        <end position="114"/>
    </location>
</feature>